<dbReference type="EMBL" id="JBAHYK010001164">
    <property type="protein sequence ID" value="KAL0569224.1"/>
    <property type="molecule type" value="Genomic_DNA"/>
</dbReference>
<evidence type="ECO:0000256" key="1">
    <source>
        <dbReference type="SAM" id="SignalP"/>
    </source>
</evidence>
<proteinExistence type="predicted"/>
<accession>A0ABR3F216</accession>
<gene>
    <name evidence="2" type="ORF">V5O48_012738</name>
</gene>
<evidence type="ECO:0000313" key="3">
    <source>
        <dbReference type="Proteomes" id="UP001465976"/>
    </source>
</evidence>
<protein>
    <recommendedName>
        <fullName evidence="4">Secreted protein</fullName>
    </recommendedName>
</protein>
<evidence type="ECO:0000313" key="2">
    <source>
        <dbReference type="EMBL" id="KAL0569224.1"/>
    </source>
</evidence>
<keyword evidence="3" id="KW-1185">Reference proteome</keyword>
<comment type="caution">
    <text evidence="2">The sequence shown here is derived from an EMBL/GenBank/DDBJ whole genome shotgun (WGS) entry which is preliminary data.</text>
</comment>
<organism evidence="2 3">
    <name type="scientific">Marasmius crinis-equi</name>
    <dbReference type="NCBI Taxonomy" id="585013"/>
    <lineage>
        <taxon>Eukaryota</taxon>
        <taxon>Fungi</taxon>
        <taxon>Dikarya</taxon>
        <taxon>Basidiomycota</taxon>
        <taxon>Agaricomycotina</taxon>
        <taxon>Agaricomycetes</taxon>
        <taxon>Agaricomycetidae</taxon>
        <taxon>Agaricales</taxon>
        <taxon>Marasmiineae</taxon>
        <taxon>Marasmiaceae</taxon>
        <taxon>Marasmius</taxon>
    </lineage>
</organism>
<feature type="chain" id="PRO_5045208884" description="Secreted protein" evidence="1">
    <location>
        <begin position="22"/>
        <end position="96"/>
    </location>
</feature>
<keyword evidence="1" id="KW-0732">Signal</keyword>
<feature type="signal peptide" evidence="1">
    <location>
        <begin position="1"/>
        <end position="21"/>
    </location>
</feature>
<name>A0ABR3F216_9AGAR</name>
<dbReference type="Proteomes" id="UP001465976">
    <property type="component" value="Unassembled WGS sequence"/>
</dbReference>
<reference evidence="2 3" key="1">
    <citation type="submission" date="2024-02" db="EMBL/GenBank/DDBJ databases">
        <title>A draft genome for the cacao thread blight pathogen Marasmius crinis-equi.</title>
        <authorList>
            <person name="Cohen S.P."/>
            <person name="Baruah I.K."/>
            <person name="Amoako-Attah I."/>
            <person name="Bukari Y."/>
            <person name="Meinhardt L.W."/>
            <person name="Bailey B.A."/>
        </authorList>
    </citation>
    <scope>NUCLEOTIDE SEQUENCE [LARGE SCALE GENOMIC DNA]</scope>
    <source>
        <strain evidence="2 3">GH-76</strain>
    </source>
</reference>
<evidence type="ECO:0008006" key="4">
    <source>
        <dbReference type="Google" id="ProtNLM"/>
    </source>
</evidence>
<sequence length="96" mass="11092">MFSLTISWLVVLGLRKTRRQAAERNQRASPRTLKLLTSESIARESVDSTFDEEKAYHPAEIMNHNQNIITRPERQVVPSTPMQLPLPAHTRTRRTI</sequence>